<dbReference type="GO" id="GO:0005524">
    <property type="term" value="F:ATP binding"/>
    <property type="evidence" value="ECO:0007669"/>
    <property type="project" value="UniProtKB-KW"/>
</dbReference>
<comment type="catalytic activity">
    <reaction evidence="1">
        <text>ATP + protein L-histidine = ADP + protein N-phospho-L-histidine.</text>
        <dbReference type="EC" id="2.7.13.3"/>
    </reaction>
</comment>
<dbReference type="PANTHER" id="PTHR41523">
    <property type="entry name" value="TWO-COMPONENT SYSTEM SENSOR PROTEIN"/>
    <property type="match status" value="1"/>
</dbReference>
<evidence type="ECO:0000259" key="14">
    <source>
        <dbReference type="PROSITE" id="PS50110"/>
    </source>
</evidence>
<keyword evidence="10" id="KW-0418">Kinase</keyword>
<evidence type="ECO:0000256" key="13">
    <source>
        <dbReference type="PROSITE-ProRule" id="PRU00169"/>
    </source>
</evidence>
<evidence type="ECO:0000256" key="7">
    <source>
        <dbReference type="ARBA" id="ARBA00022679"/>
    </source>
</evidence>
<dbReference type="InterPro" id="IPR011006">
    <property type="entry name" value="CheY-like_superfamily"/>
</dbReference>
<dbReference type="NCBIfam" id="TIGR00229">
    <property type="entry name" value="sensory_box"/>
    <property type="match status" value="1"/>
</dbReference>
<dbReference type="PROSITE" id="PS50113">
    <property type="entry name" value="PAC"/>
    <property type="match status" value="1"/>
</dbReference>
<gene>
    <name evidence="17" type="ORF">VQ03_00160</name>
</gene>
<feature type="modified residue" description="4-aspartylphosphate" evidence="13">
    <location>
        <position position="381"/>
    </location>
</feature>
<keyword evidence="17" id="KW-0489">Methyltransferase</keyword>
<dbReference type="Gene3D" id="3.30.565.10">
    <property type="entry name" value="Histidine kinase-like ATPase, C-terminal domain"/>
    <property type="match status" value="1"/>
</dbReference>
<feature type="domain" description="PAS" evidence="15">
    <location>
        <begin position="1"/>
        <end position="49"/>
    </location>
</feature>
<comment type="caution">
    <text evidence="17">The sequence shown here is derived from an EMBL/GenBank/DDBJ whole genome shotgun (WGS) entry which is preliminary data.</text>
</comment>
<evidence type="ECO:0000256" key="2">
    <source>
        <dbReference type="ARBA" id="ARBA00012438"/>
    </source>
</evidence>
<dbReference type="GO" id="GO:0000160">
    <property type="term" value="P:phosphorelay signal transduction system"/>
    <property type="evidence" value="ECO:0007669"/>
    <property type="project" value="InterPro"/>
</dbReference>
<dbReference type="Proteomes" id="UP000036449">
    <property type="component" value="Unassembled WGS sequence"/>
</dbReference>
<dbReference type="InterPro" id="IPR001789">
    <property type="entry name" value="Sig_transdc_resp-reg_receiver"/>
</dbReference>
<evidence type="ECO:0000256" key="12">
    <source>
        <dbReference type="ARBA" id="ARBA00023026"/>
    </source>
</evidence>
<dbReference type="InterPro" id="IPR000014">
    <property type="entry name" value="PAS"/>
</dbReference>
<feature type="domain" description="Response regulatory" evidence="14">
    <location>
        <begin position="331"/>
        <end position="441"/>
    </location>
</feature>
<evidence type="ECO:0000256" key="9">
    <source>
        <dbReference type="ARBA" id="ARBA00022741"/>
    </source>
</evidence>
<keyword evidence="7 17" id="KW-0808">Transferase</keyword>
<dbReference type="PATRIC" id="fig|1187852.3.peg.2698"/>
<dbReference type="InterPro" id="IPR000700">
    <property type="entry name" value="PAS-assoc_C"/>
</dbReference>
<dbReference type="InterPro" id="IPR013655">
    <property type="entry name" value="PAS_fold_3"/>
</dbReference>
<dbReference type="SUPFAM" id="SSF52172">
    <property type="entry name" value="CheY-like"/>
    <property type="match status" value="1"/>
</dbReference>
<dbReference type="PROSITE" id="PS50110">
    <property type="entry name" value="RESPONSE_REGULATORY"/>
    <property type="match status" value="1"/>
</dbReference>
<keyword evidence="5" id="KW-0285">Flavoprotein</keyword>
<evidence type="ECO:0000313" key="17">
    <source>
        <dbReference type="EMBL" id="KMO44998.1"/>
    </source>
</evidence>
<name>A0A0J6TH12_9HYPH</name>
<dbReference type="SUPFAM" id="SSF55874">
    <property type="entry name" value="ATPase domain of HSP90 chaperone/DNA topoisomerase II/histidine kinase"/>
    <property type="match status" value="1"/>
</dbReference>
<keyword evidence="8" id="KW-0677">Repeat</keyword>
<dbReference type="EMBL" id="LABZ01000002">
    <property type="protein sequence ID" value="KMO44998.1"/>
    <property type="molecule type" value="Genomic_DNA"/>
</dbReference>
<evidence type="ECO:0000256" key="1">
    <source>
        <dbReference type="ARBA" id="ARBA00000085"/>
    </source>
</evidence>
<evidence type="ECO:0000259" key="15">
    <source>
        <dbReference type="PROSITE" id="PS50112"/>
    </source>
</evidence>
<dbReference type="GO" id="GO:0004673">
    <property type="term" value="F:protein histidine kinase activity"/>
    <property type="evidence" value="ECO:0007669"/>
    <property type="project" value="UniProtKB-EC"/>
</dbReference>
<dbReference type="SUPFAM" id="SSF55785">
    <property type="entry name" value="PYP-like sensor domain (PAS domain)"/>
    <property type="match status" value="1"/>
</dbReference>
<evidence type="ECO:0000259" key="16">
    <source>
        <dbReference type="PROSITE" id="PS50113"/>
    </source>
</evidence>
<evidence type="ECO:0000256" key="10">
    <source>
        <dbReference type="ARBA" id="ARBA00022777"/>
    </source>
</evidence>
<feature type="domain" description="PAC" evidence="16">
    <location>
        <begin position="51"/>
        <end position="103"/>
    </location>
</feature>
<keyword evidence="18" id="KW-1185">Reference proteome</keyword>
<dbReference type="AlphaFoldDB" id="A0A0J6TH12"/>
<organism evidence="17 18">
    <name type="scientific">Methylobacterium tarhaniae</name>
    <dbReference type="NCBI Taxonomy" id="1187852"/>
    <lineage>
        <taxon>Bacteria</taxon>
        <taxon>Pseudomonadati</taxon>
        <taxon>Pseudomonadota</taxon>
        <taxon>Alphaproteobacteria</taxon>
        <taxon>Hyphomicrobiales</taxon>
        <taxon>Methylobacteriaceae</taxon>
        <taxon>Methylobacterium</taxon>
    </lineage>
</organism>
<dbReference type="SMART" id="SM00448">
    <property type="entry name" value="REC"/>
    <property type="match status" value="1"/>
</dbReference>
<dbReference type="GO" id="GO:0032259">
    <property type="term" value="P:methylation"/>
    <property type="evidence" value="ECO:0007669"/>
    <property type="project" value="UniProtKB-KW"/>
</dbReference>
<dbReference type="Pfam" id="PF07536">
    <property type="entry name" value="HWE_HK"/>
    <property type="match status" value="1"/>
</dbReference>
<keyword evidence="4 13" id="KW-0597">Phosphoprotein</keyword>
<dbReference type="Pfam" id="PF00072">
    <property type="entry name" value="Response_reg"/>
    <property type="match status" value="1"/>
</dbReference>
<evidence type="ECO:0000313" key="18">
    <source>
        <dbReference type="Proteomes" id="UP000036449"/>
    </source>
</evidence>
<dbReference type="PROSITE" id="PS50112">
    <property type="entry name" value="PAS"/>
    <property type="match status" value="1"/>
</dbReference>
<keyword evidence="11" id="KW-0067">ATP-binding</keyword>
<keyword evidence="12" id="KW-0843">Virulence</keyword>
<evidence type="ECO:0000256" key="3">
    <source>
        <dbReference type="ARBA" id="ARBA00021740"/>
    </source>
</evidence>
<reference evidence="17 18" key="1">
    <citation type="submission" date="2015-03" db="EMBL/GenBank/DDBJ databases">
        <title>Genome sequencing of Methylobacterium tarhaniae DSM 25844.</title>
        <authorList>
            <person name="Chaudhry V."/>
            <person name="Patil P.B."/>
        </authorList>
    </citation>
    <scope>NUCLEOTIDE SEQUENCE [LARGE SCALE GENOMIC DNA]</scope>
    <source>
        <strain evidence="17 18">DSM 25844</strain>
    </source>
</reference>
<dbReference type="InterPro" id="IPR011102">
    <property type="entry name" value="Sig_transdc_His_kinase_HWE"/>
</dbReference>
<dbReference type="Gene3D" id="3.40.50.2300">
    <property type="match status" value="1"/>
</dbReference>
<dbReference type="PANTHER" id="PTHR41523:SF8">
    <property type="entry name" value="ETHYLENE RESPONSE SENSOR PROTEIN"/>
    <property type="match status" value="1"/>
</dbReference>
<dbReference type="Gene3D" id="3.30.450.20">
    <property type="entry name" value="PAS domain"/>
    <property type="match status" value="1"/>
</dbReference>
<dbReference type="InterPro" id="IPR036890">
    <property type="entry name" value="HATPase_C_sf"/>
</dbReference>
<evidence type="ECO:0000256" key="8">
    <source>
        <dbReference type="ARBA" id="ARBA00022737"/>
    </source>
</evidence>
<proteinExistence type="predicted"/>
<protein>
    <recommendedName>
        <fullName evidence="3">Blue-light-activated histidine kinase</fullName>
        <ecNumber evidence="2">2.7.13.3</ecNumber>
    </recommendedName>
</protein>
<dbReference type="EC" id="2.7.13.3" evidence="2"/>
<evidence type="ECO:0000256" key="5">
    <source>
        <dbReference type="ARBA" id="ARBA00022630"/>
    </source>
</evidence>
<dbReference type="GO" id="GO:0008168">
    <property type="term" value="F:methyltransferase activity"/>
    <property type="evidence" value="ECO:0007669"/>
    <property type="project" value="UniProtKB-KW"/>
</dbReference>
<dbReference type="CDD" id="cd00130">
    <property type="entry name" value="PAS"/>
    <property type="match status" value="1"/>
</dbReference>
<dbReference type="SMART" id="SM00911">
    <property type="entry name" value="HWE_HK"/>
    <property type="match status" value="1"/>
</dbReference>
<evidence type="ECO:0000256" key="11">
    <source>
        <dbReference type="ARBA" id="ARBA00022840"/>
    </source>
</evidence>
<accession>A0A0J6TH12</accession>
<sequence>MEFVSPAVAKIYGVDADALLGDVARWASLIVPDDRDAALNHLKVARAGEAVVHEFRIQRPSDGAFRWIRNIDFPLRDDGHIPRIGGIAEDVTEAKLATEHSAVLLAELQHRVRNIMAMIRSVTRRTGERAVTVPDYAELLMGRLLALARVQALLTRAANVSVGIANIVRDEVSVQAQHEGQYDLDGPDVALSPKAAEVLTLAVHELATNALKYGALSVADGKVTVRWSVVEKRSSPWLVFDWTEEGAPERPQPTQDAPRRRGFGSELIEARVPYELRGRGKMTVEPGGARCHLEFPLKEGASILETGAPQRMTVFGGALDMTGGPDLTGRRVLVVEDDFYLATDAARALEGAGAEVVGPCASEEDARAELDEQRLDAVVVDINLGPGPSFKLAKTLKDRGIPFVFTTGYDAEVIPAEFAGVERLEKPFQLRQIVGAVAKLTTAA</sequence>
<keyword evidence="9" id="KW-0547">Nucleotide-binding</keyword>
<evidence type="ECO:0000256" key="6">
    <source>
        <dbReference type="ARBA" id="ARBA00022643"/>
    </source>
</evidence>
<evidence type="ECO:0000256" key="4">
    <source>
        <dbReference type="ARBA" id="ARBA00022553"/>
    </source>
</evidence>
<dbReference type="Pfam" id="PF08447">
    <property type="entry name" value="PAS_3"/>
    <property type="match status" value="1"/>
</dbReference>
<dbReference type="InterPro" id="IPR035965">
    <property type="entry name" value="PAS-like_dom_sf"/>
</dbReference>
<keyword evidence="6" id="KW-0288">FMN</keyword>